<gene>
    <name evidence="2" type="ORF">AB0I59_40705</name>
</gene>
<proteinExistence type="predicted"/>
<evidence type="ECO:0000259" key="1">
    <source>
        <dbReference type="Pfam" id="PF00248"/>
    </source>
</evidence>
<sequence>MFAPLISVALAWVLARSPNILPIPGAGSLDHLEENVAASTLKLSAEDIAELG</sequence>
<evidence type="ECO:0000313" key="2">
    <source>
        <dbReference type="EMBL" id="MEV0974948.1"/>
    </source>
</evidence>
<name>A0ABV3GTJ3_MICGL</name>
<feature type="domain" description="NADP-dependent oxidoreductase" evidence="1">
    <location>
        <begin position="5"/>
        <end position="51"/>
    </location>
</feature>
<dbReference type="EMBL" id="JBFALK010000038">
    <property type="protein sequence ID" value="MEV0974948.1"/>
    <property type="molecule type" value="Genomic_DNA"/>
</dbReference>
<accession>A0ABV3GTJ3</accession>
<dbReference type="Pfam" id="PF00248">
    <property type="entry name" value="Aldo_ket_red"/>
    <property type="match status" value="1"/>
</dbReference>
<dbReference type="InterPro" id="IPR036812">
    <property type="entry name" value="NAD(P)_OxRdtase_dom_sf"/>
</dbReference>
<reference evidence="2 3" key="1">
    <citation type="submission" date="2024-06" db="EMBL/GenBank/DDBJ databases">
        <title>The Natural Products Discovery Center: Release of the First 8490 Sequenced Strains for Exploring Actinobacteria Biosynthetic Diversity.</title>
        <authorList>
            <person name="Kalkreuter E."/>
            <person name="Kautsar S.A."/>
            <person name="Yang D."/>
            <person name="Bader C.D."/>
            <person name="Teijaro C.N."/>
            <person name="Fluegel L."/>
            <person name="Davis C.M."/>
            <person name="Simpson J.R."/>
            <person name="Lauterbach L."/>
            <person name="Steele A.D."/>
            <person name="Gui C."/>
            <person name="Meng S."/>
            <person name="Li G."/>
            <person name="Viehrig K."/>
            <person name="Ye F."/>
            <person name="Su P."/>
            <person name="Kiefer A.F."/>
            <person name="Nichols A."/>
            <person name="Cepeda A.J."/>
            <person name="Yan W."/>
            <person name="Fan B."/>
            <person name="Jiang Y."/>
            <person name="Adhikari A."/>
            <person name="Zheng C.-J."/>
            <person name="Schuster L."/>
            <person name="Cowan T.M."/>
            <person name="Smanski M.J."/>
            <person name="Chevrette M.G."/>
            <person name="De Carvalho L.P.S."/>
            <person name="Shen B."/>
        </authorList>
    </citation>
    <scope>NUCLEOTIDE SEQUENCE [LARGE SCALE GENOMIC DNA]</scope>
    <source>
        <strain evidence="2 3">NPDC050100</strain>
    </source>
</reference>
<dbReference type="Proteomes" id="UP001551675">
    <property type="component" value="Unassembled WGS sequence"/>
</dbReference>
<organism evidence="2 3">
    <name type="scientific">Microtetraspora glauca</name>
    <dbReference type="NCBI Taxonomy" id="1996"/>
    <lineage>
        <taxon>Bacteria</taxon>
        <taxon>Bacillati</taxon>
        <taxon>Actinomycetota</taxon>
        <taxon>Actinomycetes</taxon>
        <taxon>Streptosporangiales</taxon>
        <taxon>Streptosporangiaceae</taxon>
        <taxon>Microtetraspora</taxon>
    </lineage>
</organism>
<protein>
    <submittedName>
        <fullName evidence="2">Aldo/keto reductase</fullName>
    </submittedName>
</protein>
<dbReference type="SUPFAM" id="SSF51430">
    <property type="entry name" value="NAD(P)-linked oxidoreductase"/>
    <property type="match status" value="1"/>
</dbReference>
<dbReference type="Gene3D" id="3.20.20.100">
    <property type="entry name" value="NADP-dependent oxidoreductase domain"/>
    <property type="match status" value="1"/>
</dbReference>
<comment type="caution">
    <text evidence="2">The sequence shown here is derived from an EMBL/GenBank/DDBJ whole genome shotgun (WGS) entry which is preliminary data.</text>
</comment>
<evidence type="ECO:0000313" key="3">
    <source>
        <dbReference type="Proteomes" id="UP001551675"/>
    </source>
</evidence>
<dbReference type="InterPro" id="IPR023210">
    <property type="entry name" value="NADP_OxRdtase_dom"/>
</dbReference>
<dbReference type="RefSeq" id="WP_358142120.1">
    <property type="nucleotide sequence ID" value="NZ_JBFALK010000038.1"/>
</dbReference>
<keyword evidence="3" id="KW-1185">Reference proteome</keyword>